<dbReference type="RefSeq" id="WP_146294869.1">
    <property type="nucleotide sequence ID" value="NZ_CP042326.1"/>
</dbReference>
<protein>
    <submittedName>
        <fullName evidence="2">Transposase</fullName>
    </submittedName>
</protein>
<keyword evidence="3" id="KW-1185">Reference proteome</keyword>
<feature type="compositionally biased region" description="Basic residues" evidence="1">
    <location>
        <begin position="218"/>
        <end position="246"/>
    </location>
</feature>
<dbReference type="KEGG" id="enn:FRE64_04550"/>
<gene>
    <name evidence="2" type="ORF">FRE64_04550</name>
</gene>
<evidence type="ECO:0000313" key="3">
    <source>
        <dbReference type="Proteomes" id="UP000318453"/>
    </source>
</evidence>
<evidence type="ECO:0000256" key="1">
    <source>
        <dbReference type="SAM" id="MobiDB-lite"/>
    </source>
</evidence>
<evidence type="ECO:0000313" key="2">
    <source>
        <dbReference type="EMBL" id="QDZ39265.1"/>
    </source>
</evidence>
<dbReference type="EMBL" id="CP042326">
    <property type="protein sequence ID" value="QDZ39265.1"/>
    <property type="molecule type" value="Genomic_DNA"/>
</dbReference>
<name>A0A5B8NLW7_9CHRO</name>
<dbReference type="OrthoDB" id="439709at2"/>
<sequence>MVTTRRVTFKLYPKKSAENKLHYARKGHCDLYNAALSHRKTQYKQFGNSVNYFDQQNSLPEFKEGLPEYKEFGSHTLQATLKRVDFGFQRFFKGLGKYPRFKARRRYRGWTYPDQAGWKVHSDGKNGYLELKDLGLTIQMRGQARTWGTPNTCTIFWDGKNWYASITVQCEPTRDTGFGAIGLDFGCKVAVATSNGEFIEAPKSQAKAQEKVNQLSKNLRRKRRPEKGKVKASRRWKKHQKQISGT</sequence>
<dbReference type="AlphaFoldDB" id="A0A5B8NLW7"/>
<organism evidence="2 3">
    <name type="scientific">Euhalothece natronophila Z-M001</name>
    <dbReference type="NCBI Taxonomy" id="522448"/>
    <lineage>
        <taxon>Bacteria</taxon>
        <taxon>Bacillati</taxon>
        <taxon>Cyanobacteriota</taxon>
        <taxon>Cyanophyceae</taxon>
        <taxon>Oscillatoriophycideae</taxon>
        <taxon>Chroococcales</taxon>
        <taxon>Halothecacae</taxon>
        <taxon>Halothece cluster</taxon>
        <taxon>Euhalothece</taxon>
    </lineage>
</organism>
<accession>A0A5B8NLW7</accession>
<proteinExistence type="predicted"/>
<dbReference type="Proteomes" id="UP000318453">
    <property type="component" value="Chromosome"/>
</dbReference>
<feature type="region of interest" description="Disordered" evidence="1">
    <location>
        <begin position="204"/>
        <end position="246"/>
    </location>
</feature>
<reference evidence="2" key="1">
    <citation type="submission" date="2019-08" db="EMBL/GenBank/DDBJ databases">
        <title>Carotenoids and Carotenoid Binding Proteins in the Halophilic Cyanobacterium Euhalothece sp. ZM00.</title>
        <authorList>
            <person name="Cho S.M."/>
            <person name="Song J.Y."/>
            <person name="Park Y.-I."/>
        </authorList>
    </citation>
    <scope>NUCLEOTIDE SEQUENCE [LARGE SCALE GENOMIC DNA]</scope>
    <source>
        <strain evidence="2">Z-M001</strain>
    </source>
</reference>
<dbReference type="NCBIfam" id="NF040570">
    <property type="entry name" value="guided_TnpB"/>
    <property type="match status" value="1"/>
</dbReference>